<dbReference type="InterPro" id="IPR048263">
    <property type="entry name" value="Arb2"/>
</dbReference>
<dbReference type="EMBL" id="BPLQ01009167">
    <property type="protein sequence ID" value="GIY42219.1"/>
    <property type="molecule type" value="Genomic_DNA"/>
</dbReference>
<gene>
    <name evidence="1" type="primary">FAM172A</name>
    <name evidence="1" type="ORF">CDAR_14631</name>
</gene>
<reference evidence="1 2" key="1">
    <citation type="submission" date="2021-06" db="EMBL/GenBank/DDBJ databases">
        <title>Caerostris darwini draft genome.</title>
        <authorList>
            <person name="Kono N."/>
            <person name="Arakawa K."/>
        </authorList>
    </citation>
    <scope>NUCLEOTIDE SEQUENCE [LARGE SCALE GENOMIC DNA]</scope>
</reference>
<organism evidence="1 2">
    <name type="scientific">Caerostris darwini</name>
    <dbReference type="NCBI Taxonomy" id="1538125"/>
    <lineage>
        <taxon>Eukaryota</taxon>
        <taxon>Metazoa</taxon>
        <taxon>Ecdysozoa</taxon>
        <taxon>Arthropoda</taxon>
        <taxon>Chelicerata</taxon>
        <taxon>Arachnida</taxon>
        <taxon>Araneae</taxon>
        <taxon>Araneomorphae</taxon>
        <taxon>Entelegynae</taxon>
        <taxon>Araneoidea</taxon>
        <taxon>Araneidae</taxon>
        <taxon>Caerostris</taxon>
    </lineage>
</organism>
<dbReference type="Proteomes" id="UP001054837">
    <property type="component" value="Unassembled WGS sequence"/>
</dbReference>
<evidence type="ECO:0000313" key="2">
    <source>
        <dbReference type="Proteomes" id="UP001054837"/>
    </source>
</evidence>
<dbReference type="GO" id="GO:0035197">
    <property type="term" value="F:siRNA binding"/>
    <property type="evidence" value="ECO:0007669"/>
    <property type="project" value="TreeGrafter"/>
</dbReference>
<proteinExistence type="predicted"/>
<protein>
    <submittedName>
        <fullName evidence="1">Protein FAM172A</fullName>
    </submittedName>
</protein>
<keyword evidence="2" id="KW-1185">Reference proteome</keyword>
<dbReference type="AlphaFoldDB" id="A0AAV4TAH7"/>
<dbReference type="PANTHER" id="PTHR21357:SF4">
    <property type="entry name" value="FAM172 FAMILY PROTEIN HOMOLOG CG10038"/>
    <property type="match status" value="1"/>
</dbReference>
<dbReference type="GO" id="GO:0031048">
    <property type="term" value="P:regulatory ncRNA-mediated heterochromatin formation"/>
    <property type="evidence" value="ECO:0007669"/>
    <property type="project" value="TreeGrafter"/>
</dbReference>
<evidence type="ECO:0000313" key="1">
    <source>
        <dbReference type="EMBL" id="GIY42219.1"/>
    </source>
</evidence>
<name>A0AAV4TAH7_9ARAC</name>
<dbReference type="PANTHER" id="PTHR21357">
    <property type="entry name" value="FAM172 FAMILY PROTEIN HOMOLOG CG10038"/>
    <property type="match status" value="1"/>
</dbReference>
<comment type="caution">
    <text evidence="1">The sequence shown here is derived from an EMBL/GenBank/DDBJ whole genome shotgun (WGS) entry which is preliminary data.</text>
</comment>
<sequence>MFGKILLFLKVTAKYIAIIAHSYVGYVTINLCRSFPESFQKRVFAIAFTDSCHNFVSQDLTASNIEWFHKTKLAHRDEVMLTINLDDIAEMFEELLSIMLIDIRHCLQKLFKKC</sequence>
<accession>A0AAV4TAH7</accession>
<dbReference type="GO" id="GO:0005634">
    <property type="term" value="C:nucleus"/>
    <property type="evidence" value="ECO:0007669"/>
    <property type="project" value="TreeGrafter"/>
</dbReference>